<name>A0A2P5CIZ9_TREOI</name>
<dbReference type="Proteomes" id="UP000237000">
    <property type="component" value="Unassembled WGS sequence"/>
</dbReference>
<evidence type="ECO:0000259" key="4">
    <source>
        <dbReference type="Pfam" id="PF14226"/>
    </source>
</evidence>
<dbReference type="GO" id="GO:0051213">
    <property type="term" value="F:dioxygenase activity"/>
    <property type="evidence" value="ECO:0007669"/>
    <property type="project" value="UniProtKB-KW"/>
</dbReference>
<proteinExistence type="predicted"/>
<dbReference type="GO" id="GO:0031418">
    <property type="term" value="F:L-ascorbic acid binding"/>
    <property type="evidence" value="ECO:0007669"/>
    <property type="project" value="UniProtKB-KW"/>
</dbReference>
<feature type="domain" description="Non-haem dioxygenase N-terminal" evidence="4">
    <location>
        <begin position="63"/>
        <end position="169"/>
    </location>
</feature>
<dbReference type="InParanoid" id="A0A2P5CIZ9"/>
<reference evidence="6" key="1">
    <citation type="submission" date="2016-06" db="EMBL/GenBank/DDBJ databases">
        <title>Parallel loss of symbiosis genes in relatives of nitrogen-fixing non-legume Parasponia.</title>
        <authorList>
            <person name="Van Velzen R."/>
            <person name="Holmer R."/>
            <person name="Bu F."/>
            <person name="Rutten L."/>
            <person name="Van Zeijl A."/>
            <person name="Liu W."/>
            <person name="Santuari L."/>
            <person name="Cao Q."/>
            <person name="Sharma T."/>
            <person name="Shen D."/>
            <person name="Roswanjaya Y."/>
            <person name="Wardhani T."/>
            <person name="Kalhor M.S."/>
            <person name="Jansen J."/>
            <person name="Van den Hoogen J."/>
            <person name="Gungor B."/>
            <person name="Hartog M."/>
            <person name="Hontelez J."/>
            <person name="Verver J."/>
            <person name="Yang W.-C."/>
            <person name="Schijlen E."/>
            <person name="Repin R."/>
            <person name="Schilthuizen M."/>
            <person name="Schranz E."/>
            <person name="Heidstra R."/>
            <person name="Miyata K."/>
            <person name="Fedorova E."/>
            <person name="Kohlen W."/>
            <person name="Bisseling T."/>
            <person name="Smit S."/>
            <person name="Geurts R."/>
        </authorList>
    </citation>
    <scope>NUCLEOTIDE SEQUENCE [LARGE SCALE GENOMIC DNA]</scope>
    <source>
        <strain evidence="6">cv. RG33-2</strain>
    </source>
</reference>
<evidence type="ECO:0000256" key="1">
    <source>
        <dbReference type="ARBA" id="ARBA00022723"/>
    </source>
</evidence>
<sequence length="249" mass="28527">MGSKVGEGSFNMGLGWGKSIPVPSVQEIVRNDSQYVPERYIKDYEDRPFLDSSATFRSNLPNIPVIDFSLLINGDAEQLNKLDCACKEWGFFLIINHTVAEEVLSNVKAAAARFFDLSLEEKKKYSMVENDVQGYGQMFVVSEEQKLDWNDILFLRTRPTEYRNMKYWPIELPGFNIHRAATNANKARMSIATALYPDDEAEVGPVESMMQDRPRMYREVKAIDYIRYRLGNKLKGNAAINFLKSRNNA</sequence>
<dbReference type="PANTHER" id="PTHR47991">
    <property type="entry name" value="OXOGLUTARATE/IRON-DEPENDENT DIOXYGENASE"/>
    <property type="match status" value="1"/>
</dbReference>
<gene>
    <name evidence="5" type="ORF">TorRG33x02_283230</name>
</gene>
<keyword evidence="5" id="KW-0223">Dioxygenase</keyword>
<evidence type="ECO:0000313" key="5">
    <source>
        <dbReference type="EMBL" id="PON61013.1"/>
    </source>
</evidence>
<organism evidence="5 6">
    <name type="scientific">Trema orientale</name>
    <name type="common">Charcoal tree</name>
    <name type="synonym">Celtis orientalis</name>
    <dbReference type="NCBI Taxonomy" id="63057"/>
    <lineage>
        <taxon>Eukaryota</taxon>
        <taxon>Viridiplantae</taxon>
        <taxon>Streptophyta</taxon>
        <taxon>Embryophyta</taxon>
        <taxon>Tracheophyta</taxon>
        <taxon>Spermatophyta</taxon>
        <taxon>Magnoliopsida</taxon>
        <taxon>eudicotyledons</taxon>
        <taxon>Gunneridae</taxon>
        <taxon>Pentapetalae</taxon>
        <taxon>rosids</taxon>
        <taxon>fabids</taxon>
        <taxon>Rosales</taxon>
        <taxon>Cannabaceae</taxon>
        <taxon>Trema</taxon>
    </lineage>
</organism>
<dbReference type="OrthoDB" id="288590at2759"/>
<evidence type="ECO:0000256" key="3">
    <source>
        <dbReference type="ARBA" id="ARBA00023004"/>
    </source>
</evidence>
<dbReference type="EMBL" id="JXTC01000359">
    <property type="protein sequence ID" value="PON61013.1"/>
    <property type="molecule type" value="Genomic_DNA"/>
</dbReference>
<dbReference type="SUPFAM" id="SSF51197">
    <property type="entry name" value="Clavaminate synthase-like"/>
    <property type="match status" value="1"/>
</dbReference>
<evidence type="ECO:0000313" key="6">
    <source>
        <dbReference type="Proteomes" id="UP000237000"/>
    </source>
</evidence>
<keyword evidence="5" id="KW-0560">Oxidoreductase</keyword>
<dbReference type="Gene3D" id="2.60.120.330">
    <property type="entry name" value="B-lactam Antibiotic, Isopenicillin N Synthase, Chain"/>
    <property type="match status" value="2"/>
</dbReference>
<keyword evidence="2" id="KW-0847">Vitamin C</keyword>
<keyword evidence="3" id="KW-0408">Iron</keyword>
<dbReference type="AlphaFoldDB" id="A0A2P5CIZ9"/>
<keyword evidence="6" id="KW-1185">Reference proteome</keyword>
<evidence type="ECO:0000256" key="2">
    <source>
        <dbReference type="ARBA" id="ARBA00022896"/>
    </source>
</evidence>
<keyword evidence="1" id="KW-0479">Metal-binding</keyword>
<dbReference type="GO" id="GO:0046872">
    <property type="term" value="F:metal ion binding"/>
    <property type="evidence" value="ECO:0007669"/>
    <property type="project" value="UniProtKB-KW"/>
</dbReference>
<protein>
    <submittedName>
        <fullName evidence="5">Non-heme dioxygenase N-terminal domain containing protein</fullName>
    </submittedName>
</protein>
<dbReference type="InterPro" id="IPR027443">
    <property type="entry name" value="IPNS-like_sf"/>
</dbReference>
<dbReference type="InterPro" id="IPR026992">
    <property type="entry name" value="DIOX_N"/>
</dbReference>
<accession>A0A2P5CIZ9</accession>
<dbReference type="Pfam" id="PF14226">
    <property type="entry name" value="DIOX_N"/>
    <property type="match status" value="1"/>
</dbReference>
<dbReference type="InterPro" id="IPR050295">
    <property type="entry name" value="Plant_2OG-oxidoreductases"/>
</dbReference>
<comment type="caution">
    <text evidence="5">The sequence shown here is derived from an EMBL/GenBank/DDBJ whole genome shotgun (WGS) entry which is preliminary data.</text>
</comment>